<feature type="compositionally biased region" description="Basic and acidic residues" evidence="1">
    <location>
        <begin position="357"/>
        <end position="369"/>
    </location>
</feature>
<keyword evidence="2" id="KW-0812">Transmembrane</keyword>
<evidence type="ECO:0000313" key="4">
    <source>
        <dbReference type="Proteomes" id="UP001239795"/>
    </source>
</evidence>
<evidence type="ECO:0000256" key="1">
    <source>
        <dbReference type="SAM" id="MobiDB-lite"/>
    </source>
</evidence>
<comment type="caution">
    <text evidence="3">The sequence shown here is derived from an EMBL/GenBank/DDBJ whole genome shotgun (WGS) entry which is preliminary data.</text>
</comment>
<dbReference type="EMBL" id="MLGG01000004">
    <property type="protein sequence ID" value="KAK1465954.1"/>
    <property type="molecule type" value="Genomic_DNA"/>
</dbReference>
<name>A0AAI9XW00_9PEZI</name>
<keyword evidence="2" id="KW-0472">Membrane</keyword>
<evidence type="ECO:0000313" key="3">
    <source>
        <dbReference type="EMBL" id="KAK1465954.1"/>
    </source>
</evidence>
<sequence length="369" mass="39836">MVNKEKAVKRCETLITHTRLLQQTTEKYQGEFAANAKQAYASTQAALKKAGLSSIDDLVKQVTAELPKKEADTLLAELDKMKPTDGMINLLTGGAKEFIDIGIYLSKTVSSFLALHYVSQIKKGLALESKAFTRIGHAYARTIAQRAVALEASQAALAASNSQMSASEIANLTEKFKIGTAEEIPIIEEQGGIALTSEEIVAQDALSVVRAGMLEEEIIGAEAIAAARGLARAGIYGLIAAVVIFGAMELFSSLREDAQAAKLKAIIDKTSTARLYVQVEEKTAVAYSSLNAEIENIAEAYVDRKAKPQKFQKALDRFTKSAGNLLPNVDEVYAQLFEGDAQGGSWVGDDPSLEQMKSMHDDEIKVRNS</sequence>
<evidence type="ECO:0000256" key="2">
    <source>
        <dbReference type="SAM" id="Phobius"/>
    </source>
</evidence>
<keyword evidence="4" id="KW-1185">Reference proteome</keyword>
<protein>
    <submittedName>
        <fullName evidence="3">Uncharacterized protein</fullName>
    </submittedName>
</protein>
<feature type="region of interest" description="Disordered" evidence="1">
    <location>
        <begin position="345"/>
        <end position="369"/>
    </location>
</feature>
<dbReference type="AlphaFoldDB" id="A0AAI9XW00"/>
<feature type="transmembrane region" description="Helical" evidence="2">
    <location>
        <begin position="233"/>
        <end position="254"/>
    </location>
</feature>
<organism evidence="3 4">
    <name type="scientific">Colletotrichum melonis</name>
    <dbReference type="NCBI Taxonomy" id="1209925"/>
    <lineage>
        <taxon>Eukaryota</taxon>
        <taxon>Fungi</taxon>
        <taxon>Dikarya</taxon>
        <taxon>Ascomycota</taxon>
        <taxon>Pezizomycotina</taxon>
        <taxon>Sordariomycetes</taxon>
        <taxon>Hypocreomycetidae</taxon>
        <taxon>Glomerellales</taxon>
        <taxon>Glomerellaceae</taxon>
        <taxon>Colletotrichum</taxon>
        <taxon>Colletotrichum acutatum species complex</taxon>
    </lineage>
</organism>
<keyword evidence="2" id="KW-1133">Transmembrane helix</keyword>
<accession>A0AAI9XW00</accession>
<reference evidence="3 4" key="1">
    <citation type="submission" date="2016-10" db="EMBL/GenBank/DDBJ databases">
        <title>The genome sequence of Colletotrichum fioriniae PJ7.</title>
        <authorList>
            <person name="Baroncelli R."/>
        </authorList>
    </citation>
    <scope>NUCLEOTIDE SEQUENCE [LARGE SCALE GENOMIC DNA]</scope>
    <source>
        <strain evidence="3">Col 31</strain>
    </source>
</reference>
<proteinExistence type="predicted"/>
<gene>
    <name evidence="3" type="ORF">CMEL01_11946</name>
</gene>
<dbReference type="Proteomes" id="UP001239795">
    <property type="component" value="Unassembled WGS sequence"/>
</dbReference>